<protein>
    <submittedName>
        <fullName evidence="3">Uncharacterized protein</fullName>
    </submittedName>
</protein>
<dbReference type="EMBL" id="KQ474075">
    <property type="protein sequence ID" value="KPV77157.1"/>
    <property type="molecule type" value="Genomic_DNA"/>
</dbReference>
<dbReference type="RefSeq" id="XP_018273206.1">
    <property type="nucleotide sequence ID" value="XM_018414050.1"/>
</dbReference>
<dbReference type="OMA" id="LQPDPTH"/>
<evidence type="ECO:0000313" key="3">
    <source>
        <dbReference type="EMBL" id="KPV77157.1"/>
    </source>
</evidence>
<reference evidence="3 4" key="1">
    <citation type="journal article" date="2015" name="Front. Microbiol.">
        <title>Genome sequence of the plant growth promoting endophytic yeast Rhodotorula graminis WP1.</title>
        <authorList>
            <person name="Firrincieli A."/>
            <person name="Otillar R."/>
            <person name="Salamov A."/>
            <person name="Schmutz J."/>
            <person name="Khan Z."/>
            <person name="Redman R.S."/>
            <person name="Fleck N.D."/>
            <person name="Lindquist E."/>
            <person name="Grigoriev I.V."/>
            <person name="Doty S.L."/>
        </authorList>
    </citation>
    <scope>NUCLEOTIDE SEQUENCE [LARGE SCALE GENOMIC DNA]</scope>
    <source>
        <strain evidence="3 4">WP1</strain>
    </source>
</reference>
<feature type="compositionally biased region" description="Polar residues" evidence="1">
    <location>
        <begin position="35"/>
        <end position="44"/>
    </location>
</feature>
<name>A0A194S982_RHOGW</name>
<gene>
    <name evidence="3" type="ORF">RHOBADRAFT_42370</name>
</gene>
<feature type="region of interest" description="Disordered" evidence="1">
    <location>
        <begin position="35"/>
        <end position="61"/>
    </location>
</feature>
<dbReference type="Proteomes" id="UP000053890">
    <property type="component" value="Unassembled WGS sequence"/>
</dbReference>
<evidence type="ECO:0000256" key="2">
    <source>
        <dbReference type="SAM" id="SignalP"/>
    </source>
</evidence>
<evidence type="ECO:0000313" key="4">
    <source>
        <dbReference type="Proteomes" id="UP000053890"/>
    </source>
</evidence>
<keyword evidence="2" id="KW-0732">Signal</keyword>
<accession>A0A194S982</accession>
<evidence type="ECO:0000256" key="1">
    <source>
        <dbReference type="SAM" id="MobiDB-lite"/>
    </source>
</evidence>
<dbReference type="OrthoDB" id="10457275at2759"/>
<feature type="chain" id="PRO_5008265562" evidence="2">
    <location>
        <begin position="22"/>
        <end position="177"/>
    </location>
</feature>
<organism evidence="3 4">
    <name type="scientific">Rhodotorula graminis (strain WP1)</name>
    <dbReference type="NCBI Taxonomy" id="578459"/>
    <lineage>
        <taxon>Eukaryota</taxon>
        <taxon>Fungi</taxon>
        <taxon>Dikarya</taxon>
        <taxon>Basidiomycota</taxon>
        <taxon>Pucciniomycotina</taxon>
        <taxon>Microbotryomycetes</taxon>
        <taxon>Sporidiobolales</taxon>
        <taxon>Sporidiobolaceae</taxon>
        <taxon>Rhodotorula</taxon>
    </lineage>
</organism>
<feature type="signal peptide" evidence="2">
    <location>
        <begin position="1"/>
        <end position="21"/>
    </location>
</feature>
<keyword evidence="4" id="KW-1185">Reference proteome</keyword>
<dbReference type="GeneID" id="28974498"/>
<proteinExistence type="predicted"/>
<feature type="compositionally biased region" description="Low complexity" evidence="1">
    <location>
        <begin position="45"/>
        <end position="61"/>
    </location>
</feature>
<sequence length="177" mass="17170">MFLPRSLLVLVVVAFAQHALAAPAAPRLERRQANSLTSIQSTSQVAASTGPSTAPAATPTVSESVTGTASVPFFSAPDTFTPTATGSSAVPGSLITITNGPYTSDVFTYTAAASTVPPTGNITNPGVAASAGGAGGNTDLGASPTNLQIAGATTTRSLASTGALGVALIASLGLLVG</sequence>
<dbReference type="AlphaFoldDB" id="A0A194S982"/>